<dbReference type="Gene3D" id="3.40.50.10950">
    <property type="match status" value="1"/>
</dbReference>
<keyword evidence="10" id="KW-1185">Reference proteome</keyword>
<accession>A0ABD3H3C0</accession>
<feature type="domain" description="Phosphate acetyl/butaryl transferase" evidence="7">
    <location>
        <begin position="461"/>
        <end position="780"/>
    </location>
</feature>
<dbReference type="Pfam" id="PF13500">
    <property type="entry name" value="AAA_26"/>
    <property type="match status" value="1"/>
</dbReference>
<keyword evidence="5" id="KW-0012">Acyltransferase</keyword>
<evidence type="ECO:0000259" key="8">
    <source>
        <dbReference type="Pfam" id="PF07085"/>
    </source>
</evidence>
<dbReference type="InterPro" id="IPR027417">
    <property type="entry name" value="P-loop_NTPase"/>
</dbReference>
<reference evidence="9 10" key="1">
    <citation type="submission" date="2024-09" db="EMBL/GenBank/DDBJ databases">
        <title>Chromosome-scale assembly of Riccia sorocarpa.</title>
        <authorList>
            <person name="Paukszto L."/>
        </authorList>
    </citation>
    <scope>NUCLEOTIDE SEQUENCE [LARGE SCALE GENOMIC DNA]</scope>
    <source>
        <strain evidence="9">LP-2024</strain>
        <tissue evidence="9">Aerial parts of the thallus</tissue>
    </source>
</reference>
<dbReference type="InterPro" id="IPR004614">
    <property type="entry name" value="P_AcTrfase"/>
</dbReference>
<evidence type="ECO:0000256" key="6">
    <source>
        <dbReference type="ARBA" id="ARBA00031108"/>
    </source>
</evidence>
<dbReference type="PANTHER" id="PTHR43356">
    <property type="entry name" value="PHOSPHATE ACETYLTRANSFERASE"/>
    <property type="match status" value="1"/>
</dbReference>
<organism evidence="9 10">
    <name type="scientific">Riccia sorocarpa</name>
    <dbReference type="NCBI Taxonomy" id="122646"/>
    <lineage>
        <taxon>Eukaryota</taxon>
        <taxon>Viridiplantae</taxon>
        <taxon>Streptophyta</taxon>
        <taxon>Embryophyta</taxon>
        <taxon>Marchantiophyta</taxon>
        <taxon>Marchantiopsida</taxon>
        <taxon>Marchantiidae</taxon>
        <taxon>Marchantiales</taxon>
        <taxon>Ricciaceae</taxon>
        <taxon>Riccia</taxon>
    </lineage>
</organism>
<dbReference type="InterPro" id="IPR050500">
    <property type="entry name" value="Phos_Acetyltrans/Butyryltrans"/>
</dbReference>
<comment type="pathway">
    <text evidence="1">Metabolic intermediate biosynthesis; acetyl-CoA biosynthesis; acetyl-CoA from acetate: step 2/2.</text>
</comment>
<dbReference type="SUPFAM" id="SSF53659">
    <property type="entry name" value="Isocitrate/Isopropylmalate dehydrogenase-like"/>
    <property type="match status" value="1"/>
</dbReference>
<dbReference type="Pfam" id="PF07085">
    <property type="entry name" value="DRTGG"/>
    <property type="match status" value="1"/>
</dbReference>
<dbReference type="Proteomes" id="UP001633002">
    <property type="component" value="Unassembled WGS sequence"/>
</dbReference>
<dbReference type="InterPro" id="IPR042113">
    <property type="entry name" value="P_AcTrfase_dom1"/>
</dbReference>
<sequence>MLRLLRKTGSLGSALKGKTAANCTAPFSCFSVASPSSCLTPAAAPTIPATRIRRRFADFLPWTVRRQAHTGVYLHHTNPGRGTDSLAVALGLVHALDRIQPGMGYFRPIDRTTIGGNRAAVMKEIYGFEDDMSSMHGVTQQKAFELITTDRMDDLLEEIYRAFEQIRKRHEFLVIEGTSLKGWGGDTATLNAKLSNLLGTSAIFFTDARGAIRNEIYRSKEEWEHEILESAKVSDLAFKREKVEVLADIVHTLPSEIRDVEALKKLFADANIPFAGAIPDDPLLHSLQVHDVMRTLDAELLFELKGKGAALSTGVTNFIVATLQLSDLLAELPKNGDPRKGSVVITDSSRSDILLSLLHLHQSRTFANIAALVLTGGKRPEKCVEQLVQDQADKSSLPVLVSPMPSFETSALLSKAEATIEPRSYRKIERAQLIFEENVDMDVITKALLKEQPVRMNPKLFIHNLFTKAKANKKHIVLPEGSEPRTVQAAGIVLNRDLCEITLVGNKQAIEQVAKQYRVDISRAHIVDPPRSPRLEAYIDYMYEVRKHKGMNKGAAHESLIADCNYFGTCMVALGDADGMVSGAINTTANTVRPALQIIKTSPNLPLVSSVFFMCLPDRVLVYGDCAINSSPNSEELATIAIQSAETAAAFGVEPKVAMLSYATGTSNKGPLIQKVIDATEIAKKKRPDLLIEGPLQYDAAVNPETAKTKLKGKDSPVAGKATVLIFPDLNTGNNTYKAVQQSTGAVAVGPLLQGLKKPVNDLSRGCTVMDIVTTIALTAVQASNKKSS</sequence>
<dbReference type="NCBIfam" id="NF004167">
    <property type="entry name" value="PRK05632.1"/>
    <property type="match status" value="1"/>
</dbReference>
<dbReference type="NCBIfam" id="TIGR00651">
    <property type="entry name" value="pta"/>
    <property type="match status" value="1"/>
</dbReference>
<dbReference type="InterPro" id="IPR002505">
    <property type="entry name" value="PTA_PTB"/>
</dbReference>
<keyword evidence="4" id="KW-0808">Transferase</keyword>
<dbReference type="GO" id="GO:0008959">
    <property type="term" value="F:phosphate acetyltransferase activity"/>
    <property type="evidence" value="ECO:0007669"/>
    <property type="project" value="UniProtKB-EC"/>
</dbReference>
<proteinExistence type="predicted"/>
<dbReference type="SUPFAM" id="SSF52540">
    <property type="entry name" value="P-loop containing nucleoside triphosphate hydrolases"/>
    <property type="match status" value="1"/>
</dbReference>
<evidence type="ECO:0000256" key="1">
    <source>
        <dbReference type="ARBA" id="ARBA00004989"/>
    </source>
</evidence>
<dbReference type="SUPFAM" id="SSF75138">
    <property type="entry name" value="HprK N-terminal domain-like"/>
    <property type="match status" value="1"/>
</dbReference>
<evidence type="ECO:0000313" key="9">
    <source>
        <dbReference type="EMBL" id="KAL3684937.1"/>
    </source>
</evidence>
<dbReference type="InterPro" id="IPR028979">
    <property type="entry name" value="Ser_kin/Pase_Hpr-like_N_sf"/>
</dbReference>
<dbReference type="EMBL" id="JBJQOH010000006">
    <property type="protein sequence ID" value="KAL3684937.1"/>
    <property type="molecule type" value="Genomic_DNA"/>
</dbReference>
<evidence type="ECO:0000256" key="5">
    <source>
        <dbReference type="ARBA" id="ARBA00023315"/>
    </source>
</evidence>
<dbReference type="Pfam" id="PF01515">
    <property type="entry name" value="PTA_PTB"/>
    <property type="match status" value="1"/>
</dbReference>
<feature type="domain" description="DRTGG" evidence="8">
    <location>
        <begin position="291"/>
        <end position="415"/>
    </location>
</feature>
<dbReference type="AlphaFoldDB" id="A0ABD3H3C0"/>
<evidence type="ECO:0000256" key="3">
    <source>
        <dbReference type="ARBA" id="ARBA00021528"/>
    </source>
</evidence>
<dbReference type="Gene3D" id="3.40.50.10750">
    <property type="entry name" value="Isocitrate/Isopropylmalate dehydrogenase-like"/>
    <property type="match status" value="1"/>
</dbReference>
<evidence type="ECO:0000313" key="10">
    <source>
        <dbReference type="Proteomes" id="UP001633002"/>
    </source>
</evidence>
<dbReference type="InterPro" id="IPR042112">
    <property type="entry name" value="P_AcTrfase_dom2"/>
</dbReference>
<protein>
    <recommendedName>
        <fullName evidence="3">Phosphate acetyltransferase</fullName>
        <ecNumber evidence="2">2.3.1.8</ecNumber>
    </recommendedName>
    <alternativeName>
        <fullName evidence="6">Phosphotransacetylase</fullName>
    </alternativeName>
</protein>
<dbReference type="NCBIfam" id="NF007233">
    <property type="entry name" value="PRK09653.1"/>
    <property type="match status" value="1"/>
</dbReference>
<evidence type="ECO:0000256" key="2">
    <source>
        <dbReference type="ARBA" id="ARBA00012707"/>
    </source>
</evidence>
<gene>
    <name evidence="9" type="ORF">R1sor_002959</name>
</gene>
<name>A0ABD3H3C0_9MARC</name>
<evidence type="ECO:0000256" key="4">
    <source>
        <dbReference type="ARBA" id="ARBA00022679"/>
    </source>
</evidence>
<dbReference type="PANTHER" id="PTHR43356:SF3">
    <property type="entry name" value="PHOSPHATE ACETYLTRANSFERASE"/>
    <property type="match status" value="1"/>
</dbReference>
<dbReference type="EC" id="2.3.1.8" evidence="2"/>
<comment type="caution">
    <text evidence="9">The sequence shown here is derived from an EMBL/GenBank/DDBJ whole genome shotgun (WGS) entry which is preliminary data.</text>
</comment>
<evidence type="ECO:0000259" key="7">
    <source>
        <dbReference type="Pfam" id="PF01515"/>
    </source>
</evidence>
<dbReference type="InterPro" id="IPR010766">
    <property type="entry name" value="DRTGG"/>
</dbReference>
<dbReference type="Gene3D" id="3.40.1390.20">
    <property type="entry name" value="HprK N-terminal domain-like"/>
    <property type="match status" value="1"/>
</dbReference>